<keyword evidence="7" id="KW-0961">Cell wall biogenesis/degradation</keyword>
<dbReference type="GO" id="GO:0009833">
    <property type="term" value="P:plant-type primary cell wall biogenesis"/>
    <property type="evidence" value="ECO:0000318"/>
    <property type="project" value="GO_Central"/>
</dbReference>
<feature type="transmembrane region" description="Helical" evidence="11">
    <location>
        <begin position="523"/>
        <end position="541"/>
    </location>
</feature>
<dbReference type="GO" id="GO:0030244">
    <property type="term" value="P:cellulose biosynthetic process"/>
    <property type="evidence" value="ECO:0000318"/>
    <property type="project" value="GO_Central"/>
</dbReference>
<evidence type="ECO:0000256" key="5">
    <source>
        <dbReference type="ARBA" id="ARBA00022989"/>
    </source>
</evidence>
<dbReference type="GO" id="GO:0016759">
    <property type="term" value="F:cellulose synthase activity"/>
    <property type="evidence" value="ECO:0000318"/>
    <property type="project" value="GO_Central"/>
</dbReference>
<dbReference type="SUPFAM" id="SSF53448">
    <property type="entry name" value="Nucleotide-diphospho-sugar transferases"/>
    <property type="match status" value="1"/>
</dbReference>
<keyword evidence="4 11" id="KW-0812">Transmembrane</keyword>
<feature type="transmembrane region" description="Helical" evidence="11">
    <location>
        <begin position="561"/>
        <end position="582"/>
    </location>
</feature>
<evidence type="ECO:0000256" key="8">
    <source>
        <dbReference type="PIRSR" id="PIRSR605150-1"/>
    </source>
</evidence>
<feature type="active site" evidence="8">
    <location>
        <position position="450"/>
    </location>
</feature>
<evidence type="ECO:0000256" key="4">
    <source>
        <dbReference type="ARBA" id="ARBA00022692"/>
    </source>
</evidence>
<organism evidence="12 13">
    <name type="scientific">Lactuca sativa</name>
    <name type="common">Garden lettuce</name>
    <dbReference type="NCBI Taxonomy" id="4236"/>
    <lineage>
        <taxon>Eukaryota</taxon>
        <taxon>Viridiplantae</taxon>
        <taxon>Streptophyta</taxon>
        <taxon>Embryophyta</taxon>
        <taxon>Tracheophyta</taxon>
        <taxon>Spermatophyta</taxon>
        <taxon>Magnoliopsida</taxon>
        <taxon>eudicotyledons</taxon>
        <taxon>Gunneridae</taxon>
        <taxon>Pentapetalae</taxon>
        <taxon>asterids</taxon>
        <taxon>campanulids</taxon>
        <taxon>Asterales</taxon>
        <taxon>Asteraceae</taxon>
        <taxon>Cichorioideae</taxon>
        <taxon>Cichorieae</taxon>
        <taxon>Lactucinae</taxon>
        <taxon>Lactuca</taxon>
    </lineage>
</organism>
<dbReference type="InterPro" id="IPR005150">
    <property type="entry name" value="Cellulose_synth"/>
</dbReference>
<feature type="binding site" evidence="10">
    <location>
        <position position="318"/>
    </location>
    <ligand>
        <name>Mn(2+)</name>
        <dbReference type="ChEBI" id="CHEBI:29035"/>
    </ligand>
</feature>
<keyword evidence="13" id="KW-1185">Reference proteome</keyword>
<dbReference type="InterPro" id="IPR029044">
    <property type="entry name" value="Nucleotide-diphossugar_trans"/>
</dbReference>
<feature type="binding site" evidence="9">
    <location>
        <position position="127"/>
    </location>
    <ligand>
        <name>UDP-alpha-D-glucose</name>
        <dbReference type="ChEBI" id="CHEBI:58885"/>
    </ligand>
</feature>
<keyword evidence="5 11" id="KW-1133">Transmembrane helix</keyword>
<dbReference type="GO" id="GO:0071555">
    <property type="term" value="P:cell wall organization"/>
    <property type="evidence" value="ECO:0007669"/>
    <property type="project" value="UniProtKB-KW"/>
</dbReference>
<feature type="binding site" evidence="9">
    <location>
        <position position="128"/>
    </location>
    <ligand>
        <name>UDP-alpha-D-glucose</name>
        <dbReference type="ChEBI" id="CHEBI:58885"/>
    </ligand>
</feature>
<evidence type="ECO:0000256" key="6">
    <source>
        <dbReference type="ARBA" id="ARBA00023136"/>
    </source>
</evidence>
<keyword evidence="3" id="KW-0808">Transferase</keyword>
<dbReference type="PANTHER" id="PTHR13301">
    <property type="entry name" value="X-BOX TRANSCRIPTION FACTOR-RELATED"/>
    <property type="match status" value="1"/>
</dbReference>
<dbReference type="Gene3D" id="3.90.550.10">
    <property type="entry name" value="Spore Coat Polysaccharide Biosynthesis Protein SpsA, Chain A"/>
    <property type="match status" value="2"/>
</dbReference>
<dbReference type="AlphaFoldDB" id="A0A9R1XTU3"/>
<dbReference type="Proteomes" id="UP000235145">
    <property type="component" value="Unassembled WGS sequence"/>
</dbReference>
<evidence type="ECO:0000256" key="3">
    <source>
        <dbReference type="ARBA" id="ARBA00022679"/>
    </source>
</evidence>
<dbReference type="Pfam" id="PF03552">
    <property type="entry name" value="Cellulose_synt"/>
    <property type="match status" value="2"/>
</dbReference>
<dbReference type="GO" id="GO:0005886">
    <property type="term" value="C:plasma membrane"/>
    <property type="evidence" value="ECO:0000318"/>
    <property type="project" value="GO_Central"/>
</dbReference>
<reference evidence="12 13" key="1">
    <citation type="journal article" date="2017" name="Nat. Commun.">
        <title>Genome assembly with in vitro proximity ligation data and whole-genome triplication in lettuce.</title>
        <authorList>
            <person name="Reyes-Chin-Wo S."/>
            <person name="Wang Z."/>
            <person name="Yang X."/>
            <person name="Kozik A."/>
            <person name="Arikit S."/>
            <person name="Song C."/>
            <person name="Xia L."/>
            <person name="Froenicke L."/>
            <person name="Lavelle D.O."/>
            <person name="Truco M.J."/>
            <person name="Xia R."/>
            <person name="Zhu S."/>
            <person name="Xu C."/>
            <person name="Xu H."/>
            <person name="Xu X."/>
            <person name="Cox K."/>
            <person name="Korf I."/>
            <person name="Meyers B.C."/>
            <person name="Michelmore R.W."/>
        </authorList>
    </citation>
    <scope>NUCLEOTIDE SEQUENCE [LARGE SCALE GENOMIC DNA]</scope>
    <source>
        <strain evidence="13">cv. Salinas</strain>
        <tissue evidence="12">Seedlings</tissue>
    </source>
</reference>
<protein>
    <recommendedName>
        <fullName evidence="14">Cellulose synthase-like protein G3</fullName>
    </recommendedName>
</protein>
<keyword evidence="6 11" id="KW-0472">Membrane</keyword>
<evidence type="ECO:0000256" key="2">
    <source>
        <dbReference type="ARBA" id="ARBA00022676"/>
    </source>
</evidence>
<sequence length="736" mass="84523">MVSSSNVTYLSWFTSHQQSLTFMMEGPLHTSKSSPSRWFNRLYTLVYTVAIFALLYHHCRNLIYSPSLTTLFLLLADLVLAFFWATWQSFFFNPVHRQVFPENLAQVAKESDYPGLDVFVCTADPFKEPPVGVINTVLSVLAYDYPTDKLSVYLSDDGGSQLTLFAFMEAAKFAKHWLPYCKKYNILDRSPEVHFRKDPSLFPETNEIQVMYETMKTTIKDVMDKGAVDVEQFDDDRTIKALNKWTSGFTRHQHPTVIEVLLKRNQDKDVSGHYMPNLFYLAREKNKATPHNFKAGAINAMLRVSATLTNAPIFLILDCDMYSNDPKTPLLMLCYFLDPTIGSNFGFVQFPQLFYNINKYDTYTTEHVLENRICTSGMDGLEGMSFMGTNAFFKREALTKKPTEAKWKWNDQNESEYDLPLAHRVANCSFEENTKWGSEIGFRYGTLVEDAYTSFRLQCLGWKSVTCRPDRPAFLGNMPVSLNDFLMQTKRWYMGLLQVAISKFSPITFGVKNMNPLQALCHAYFQFRAFWSIPIIIYAFLPQLALINSTAIFPKVSDPWFSLYTFLFLGAYGKNLLDYVVAGSTLKKWWSYQRMWLILGCSTYLFSFFDWLVTSLGMSTLEFNVTSKVSDDEQEKRYQKGIFSFGVESPMFVSINVAVIVNFFAFLIGIRHVFINNGRLEELFGQLLITGFGVVIGWPIFEGMVLRSDKGKMPTKTTLISVCVALFMHLMFSSAF</sequence>
<accession>A0A9R1XTU3</accession>
<feature type="transmembrane region" description="Helical" evidence="11">
    <location>
        <begin position="713"/>
        <end position="732"/>
    </location>
</feature>
<dbReference type="GO" id="GO:0012505">
    <property type="term" value="C:endomembrane system"/>
    <property type="evidence" value="ECO:0007669"/>
    <property type="project" value="UniProtKB-SubCell"/>
</dbReference>
<evidence type="ECO:0000313" key="12">
    <source>
        <dbReference type="EMBL" id="KAJ0221389.1"/>
    </source>
</evidence>
<feature type="transmembrane region" description="Helical" evidence="11">
    <location>
        <begin position="38"/>
        <end position="56"/>
    </location>
</feature>
<proteinExistence type="predicted"/>
<feature type="active site" evidence="8">
    <location>
        <position position="157"/>
    </location>
</feature>
<keyword evidence="2" id="KW-0328">Glycosyltransferase</keyword>
<dbReference type="EMBL" id="NBSK02000002">
    <property type="protein sequence ID" value="KAJ0221389.1"/>
    <property type="molecule type" value="Genomic_DNA"/>
</dbReference>
<dbReference type="GO" id="GO:0016760">
    <property type="term" value="F:cellulose synthase (UDP-forming) activity"/>
    <property type="evidence" value="ECO:0007669"/>
    <property type="project" value="InterPro"/>
</dbReference>
<feature type="binding site" evidence="10">
    <location>
        <position position="294"/>
    </location>
    <ligand>
        <name>Mn(2+)</name>
        <dbReference type="ChEBI" id="CHEBI:29035"/>
    </ligand>
</feature>
<evidence type="ECO:0008006" key="14">
    <source>
        <dbReference type="Google" id="ProtNLM"/>
    </source>
</evidence>
<evidence type="ECO:0000256" key="10">
    <source>
        <dbReference type="PIRSR" id="PIRSR605150-3"/>
    </source>
</evidence>
<comment type="subcellular location">
    <subcellularLocation>
        <location evidence="1">Endomembrane system</location>
        <topology evidence="1">Multi-pass membrane protein</topology>
    </subcellularLocation>
</comment>
<gene>
    <name evidence="12" type="ORF">LSAT_V11C200056320</name>
</gene>
<feature type="transmembrane region" description="Helical" evidence="11">
    <location>
        <begin position="68"/>
        <end position="87"/>
    </location>
</feature>
<evidence type="ECO:0000256" key="7">
    <source>
        <dbReference type="ARBA" id="ARBA00023316"/>
    </source>
</evidence>
<evidence type="ECO:0000256" key="1">
    <source>
        <dbReference type="ARBA" id="ARBA00004127"/>
    </source>
</evidence>
<feature type="binding site" evidence="9">
    <location>
        <position position="157"/>
    </location>
    <ligand>
        <name>UDP-alpha-D-glucose</name>
        <dbReference type="ChEBI" id="CHEBI:58885"/>
    </ligand>
</feature>
<feature type="transmembrane region" description="Helical" evidence="11">
    <location>
        <begin position="492"/>
        <end position="511"/>
    </location>
</feature>
<feature type="transmembrane region" description="Helical" evidence="11">
    <location>
        <begin position="651"/>
        <end position="671"/>
    </location>
</feature>
<name>A0A9R1XTU3_LACSA</name>
<evidence type="ECO:0000256" key="11">
    <source>
        <dbReference type="SAM" id="Phobius"/>
    </source>
</evidence>
<feature type="transmembrane region" description="Helical" evidence="11">
    <location>
        <begin position="594"/>
        <end position="613"/>
    </location>
</feature>
<comment type="caution">
    <text evidence="12">The sequence shown here is derived from an EMBL/GenBank/DDBJ whole genome shotgun (WGS) entry which is preliminary data.</text>
</comment>
<evidence type="ECO:0000256" key="9">
    <source>
        <dbReference type="PIRSR" id="PIRSR605150-2"/>
    </source>
</evidence>
<evidence type="ECO:0000313" key="13">
    <source>
        <dbReference type="Proteomes" id="UP000235145"/>
    </source>
</evidence>
<feature type="transmembrane region" description="Helical" evidence="11">
    <location>
        <begin position="683"/>
        <end position="701"/>
    </location>
</feature>